<keyword evidence="6" id="KW-1185">Reference proteome</keyword>
<accession>A0A2Z3GHL3</accession>
<keyword evidence="2" id="KW-0472">Membrane</keyword>
<feature type="domain" description="Bacterial surface antigen (D15)" evidence="4">
    <location>
        <begin position="189"/>
        <end position="418"/>
    </location>
</feature>
<proteinExistence type="predicted"/>
<dbReference type="EMBL" id="CP029145">
    <property type="protein sequence ID" value="AWM33459.1"/>
    <property type="molecule type" value="Genomic_DNA"/>
</dbReference>
<dbReference type="GO" id="GO:0019867">
    <property type="term" value="C:outer membrane"/>
    <property type="evidence" value="ECO:0007669"/>
    <property type="project" value="InterPro"/>
</dbReference>
<evidence type="ECO:0000256" key="1">
    <source>
        <dbReference type="ARBA" id="ARBA00004370"/>
    </source>
</evidence>
<feature type="signal peptide" evidence="3">
    <location>
        <begin position="1"/>
        <end position="24"/>
    </location>
</feature>
<feature type="chain" id="PRO_5016455101" description="Bacterial surface antigen (D15) domain-containing protein" evidence="3">
    <location>
        <begin position="25"/>
        <end position="420"/>
    </location>
</feature>
<dbReference type="OrthoDB" id="621220at2"/>
<evidence type="ECO:0000256" key="2">
    <source>
        <dbReference type="ARBA" id="ARBA00023136"/>
    </source>
</evidence>
<gene>
    <name evidence="5" type="ORF">DDQ68_12085</name>
</gene>
<reference evidence="6" key="1">
    <citation type="submission" date="2018-04" db="EMBL/GenBank/DDBJ databases">
        <title>Complete genome of Antarctic heterotrophic bacterium Hymenobacter nivis.</title>
        <authorList>
            <person name="Terashima M."/>
        </authorList>
    </citation>
    <scope>NUCLEOTIDE SEQUENCE [LARGE SCALE GENOMIC DNA]</scope>
    <source>
        <strain evidence="6">NBRC 111535</strain>
    </source>
</reference>
<dbReference type="AlphaFoldDB" id="A0A2Z3GHL3"/>
<comment type="subcellular location">
    <subcellularLocation>
        <location evidence="1">Membrane</location>
    </subcellularLocation>
</comment>
<evidence type="ECO:0000313" key="5">
    <source>
        <dbReference type="EMBL" id="AWM33459.1"/>
    </source>
</evidence>
<evidence type="ECO:0000259" key="4">
    <source>
        <dbReference type="Pfam" id="PF01103"/>
    </source>
</evidence>
<dbReference type="InterPro" id="IPR000184">
    <property type="entry name" value="Bac_surfAg_D15"/>
</dbReference>
<dbReference type="Proteomes" id="UP000245999">
    <property type="component" value="Chromosome"/>
</dbReference>
<dbReference type="RefSeq" id="WP_109656537.1">
    <property type="nucleotide sequence ID" value="NZ_CP029145.1"/>
</dbReference>
<protein>
    <recommendedName>
        <fullName evidence="4">Bacterial surface antigen (D15) domain-containing protein</fullName>
    </recommendedName>
</protein>
<organism evidence="5 6">
    <name type="scientific">Hymenobacter nivis</name>
    <dbReference type="NCBI Taxonomy" id="1850093"/>
    <lineage>
        <taxon>Bacteria</taxon>
        <taxon>Pseudomonadati</taxon>
        <taxon>Bacteroidota</taxon>
        <taxon>Cytophagia</taxon>
        <taxon>Cytophagales</taxon>
        <taxon>Hymenobacteraceae</taxon>
        <taxon>Hymenobacter</taxon>
    </lineage>
</organism>
<dbReference type="KEGG" id="hnv:DDQ68_12085"/>
<keyword evidence="3" id="KW-0732">Signal</keyword>
<sequence>MPFRAWFCLLLAGALRAAGAPAQAPHQVPADSLRPGPPRRAALLAADVVDALNVAAPRLRLAPHDSLALVRGHKFLALLPAVGYSQQTGALAEVAASVAFRRPGANMSTVLGALIYTARAQAIATVAASVWVADNRWNFVSDYRVMRYPQSTYGLGMHTSTTEQVTTMDYNYLRAYQSALRRLGPSFYAGLGVQLDDHWNIVSRNGARQVSTISHYRDGVRGRSLSVGPTLNFLYDSRANAINPAGGAYLSAVFRPNRQALGSTTNYETLLLEGRAYLHPSRRSANVLAFWSYNALTLRGNPPFLDLPSTGWDMSSNLGRGYIQGRFRGKNLLYFESEYRFGLTRNHLLGGVVFANAQAVSEDAQRPDEPISKRYDKVAPAVGVGLRLNLNKVSHTNLAIDYARGIQGSSSLSFNVGEVF</sequence>
<dbReference type="Pfam" id="PF01103">
    <property type="entry name" value="Omp85"/>
    <property type="match status" value="1"/>
</dbReference>
<evidence type="ECO:0000256" key="3">
    <source>
        <dbReference type="SAM" id="SignalP"/>
    </source>
</evidence>
<dbReference type="Gene3D" id="2.40.160.50">
    <property type="entry name" value="membrane protein fhac: a member of the omp85/tpsb transporter family"/>
    <property type="match status" value="1"/>
</dbReference>
<name>A0A2Z3GHL3_9BACT</name>
<evidence type="ECO:0000313" key="6">
    <source>
        <dbReference type="Proteomes" id="UP000245999"/>
    </source>
</evidence>